<sequence length="293" mass="31196">MRAETVSWRMANVPGNQEIVDTHTHVAISDDPHFPLSASDLTASWWTSGGTIDDVLDQLDANGVGRLVLVQAIGAYGYDCSYAAASAAAHSNRAAFVAAVSMRADDPVADLAALCDAPPSGAVIAGVRLFGVDGTAPAWLADGRAAAVWDFAAEHNLVIVPTVFANEFKHLKVLAEQSPSVSVAIDHCGFTDMVEGDGQAMLFALADIPSLHLKVTSYVLEAAERDDGDAAKLIERLAEAFGANRLCWGSDHPQDQRHDYAGKLALARHATRAFDDASRNAFFNTTASRLFFI</sequence>
<evidence type="ECO:0000259" key="2">
    <source>
        <dbReference type="Pfam" id="PF04909"/>
    </source>
</evidence>
<dbReference type="Gene3D" id="3.20.20.140">
    <property type="entry name" value="Metal-dependent hydrolases"/>
    <property type="match status" value="1"/>
</dbReference>
<reference evidence="5" key="1">
    <citation type="submission" date="2020-05" db="EMBL/GenBank/DDBJ databases">
        <authorList>
            <person name="Chiriac C."/>
            <person name="Salcher M."/>
            <person name="Ghai R."/>
            <person name="Kavagutti S V."/>
        </authorList>
    </citation>
    <scope>NUCLEOTIDE SEQUENCE</scope>
</reference>
<proteinExistence type="inferred from homology"/>
<evidence type="ECO:0000256" key="1">
    <source>
        <dbReference type="ARBA" id="ARBA00038310"/>
    </source>
</evidence>
<gene>
    <name evidence="4" type="ORF">UFOPK2624_01409</name>
    <name evidence="5" type="ORF">UFOPK2969_00888</name>
    <name evidence="3" type="ORF">UFOPK3331_01134</name>
</gene>
<dbReference type="PANTHER" id="PTHR43569:SF2">
    <property type="entry name" value="AMIDOHYDROLASE-RELATED DOMAIN-CONTAINING PROTEIN"/>
    <property type="match status" value="1"/>
</dbReference>
<dbReference type="AlphaFoldDB" id="A0A6J6X6K0"/>
<evidence type="ECO:0000313" key="4">
    <source>
        <dbReference type="EMBL" id="CAB4716513.1"/>
    </source>
</evidence>
<dbReference type="EMBL" id="CAFAAD010000057">
    <property type="protein sequence ID" value="CAB4791725.1"/>
    <property type="molecule type" value="Genomic_DNA"/>
</dbReference>
<name>A0A6J6X6K0_9ZZZZ</name>
<dbReference type="PANTHER" id="PTHR43569">
    <property type="entry name" value="AMIDOHYDROLASE"/>
    <property type="match status" value="1"/>
</dbReference>
<dbReference type="SUPFAM" id="SSF51556">
    <property type="entry name" value="Metallo-dependent hydrolases"/>
    <property type="match status" value="1"/>
</dbReference>
<evidence type="ECO:0000313" key="3">
    <source>
        <dbReference type="EMBL" id="CAB4342586.1"/>
    </source>
</evidence>
<dbReference type="GO" id="GO:0016787">
    <property type="term" value="F:hydrolase activity"/>
    <property type="evidence" value="ECO:0007669"/>
    <property type="project" value="InterPro"/>
</dbReference>
<dbReference type="EMBL" id="CAEZXY010000076">
    <property type="protein sequence ID" value="CAB4716513.1"/>
    <property type="molecule type" value="Genomic_DNA"/>
</dbReference>
<comment type="similarity">
    <text evidence="1">Belongs to the metallo-dependent hydrolases superfamily.</text>
</comment>
<dbReference type="EMBL" id="CAESAL010000037">
    <property type="protein sequence ID" value="CAB4342586.1"/>
    <property type="molecule type" value="Genomic_DNA"/>
</dbReference>
<accession>A0A6J6X6K0</accession>
<dbReference type="InterPro" id="IPR006680">
    <property type="entry name" value="Amidohydro-rel"/>
</dbReference>
<feature type="domain" description="Amidohydrolase-related" evidence="2">
    <location>
        <begin position="50"/>
        <end position="292"/>
    </location>
</feature>
<organism evidence="5">
    <name type="scientific">freshwater metagenome</name>
    <dbReference type="NCBI Taxonomy" id="449393"/>
    <lineage>
        <taxon>unclassified sequences</taxon>
        <taxon>metagenomes</taxon>
        <taxon>ecological metagenomes</taxon>
    </lineage>
</organism>
<dbReference type="InterPro" id="IPR032466">
    <property type="entry name" value="Metal_Hydrolase"/>
</dbReference>
<dbReference type="InterPro" id="IPR052350">
    <property type="entry name" value="Metallo-dep_Lactonases"/>
</dbReference>
<protein>
    <submittedName>
        <fullName evidence="5">Unannotated protein</fullName>
    </submittedName>
</protein>
<evidence type="ECO:0000313" key="5">
    <source>
        <dbReference type="EMBL" id="CAB4791725.1"/>
    </source>
</evidence>
<dbReference type="Pfam" id="PF04909">
    <property type="entry name" value="Amidohydro_2"/>
    <property type="match status" value="1"/>
</dbReference>